<evidence type="ECO:0000256" key="8">
    <source>
        <dbReference type="ARBA" id="ARBA00038932"/>
    </source>
</evidence>
<dbReference type="PANTHER" id="PTHR11954:SF6">
    <property type="entry name" value="MACROPHAGE MIGRATION INHIBITORY FACTOR"/>
    <property type="match status" value="1"/>
</dbReference>
<dbReference type="InterPro" id="IPR001398">
    <property type="entry name" value="Macrophage_inhib_fac"/>
</dbReference>
<dbReference type="EC" id="5.3.2.1" evidence="9"/>
<dbReference type="Proteomes" id="UP001446871">
    <property type="component" value="Unassembled WGS sequence"/>
</dbReference>
<evidence type="ECO:0000256" key="12">
    <source>
        <dbReference type="ARBA" id="ARBA00042730"/>
    </source>
</evidence>
<reference evidence="14 15" key="1">
    <citation type="submission" date="2023-01" db="EMBL/GenBank/DDBJ databases">
        <title>Analysis of 21 Apiospora genomes using comparative genomics revels a genus with tremendous synthesis potential of carbohydrate active enzymes and secondary metabolites.</title>
        <authorList>
            <person name="Sorensen T."/>
        </authorList>
    </citation>
    <scope>NUCLEOTIDE SEQUENCE [LARGE SCALE GENOMIC DNA]</scope>
    <source>
        <strain evidence="14 15">CBS 83171</strain>
    </source>
</reference>
<proteinExistence type="inferred from homology"/>
<evidence type="ECO:0000256" key="11">
    <source>
        <dbReference type="ARBA" id="ARBA00041912"/>
    </source>
</evidence>
<comment type="caution">
    <text evidence="14">The sequence shown here is derived from an EMBL/GenBank/DDBJ whole genome shotgun (WGS) entry which is preliminary data.</text>
</comment>
<dbReference type="SUPFAM" id="SSF55331">
    <property type="entry name" value="Tautomerase/MIF"/>
    <property type="match status" value="1"/>
</dbReference>
<evidence type="ECO:0000256" key="5">
    <source>
        <dbReference type="ARBA" id="ARBA00023235"/>
    </source>
</evidence>
<evidence type="ECO:0000313" key="14">
    <source>
        <dbReference type="EMBL" id="KAK8046437.1"/>
    </source>
</evidence>
<evidence type="ECO:0000256" key="6">
    <source>
        <dbReference type="ARBA" id="ARBA00036735"/>
    </source>
</evidence>
<dbReference type="EMBL" id="JAQQWM010000009">
    <property type="protein sequence ID" value="KAK8046437.1"/>
    <property type="molecule type" value="Genomic_DNA"/>
</dbReference>
<evidence type="ECO:0000256" key="13">
    <source>
        <dbReference type="SAM" id="MobiDB-lite"/>
    </source>
</evidence>
<evidence type="ECO:0000313" key="15">
    <source>
        <dbReference type="Proteomes" id="UP001446871"/>
    </source>
</evidence>
<keyword evidence="5" id="KW-0413">Isomerase</keyword>
<feature type="compositionally biased region" description="Low complexity" evidence="13">
    <location>
        <begin position="62"/>
        <end position="72"/>
    </location>
</feature>
<keyword evidence="15" id="KW-1185">Reference proteome</keyword>
<evidence type="ECO:0000256" key="7">
    <source>
        <dbReference type="ARBA" id="ARBA00036823"/>
    </source>
</evidence>
<evidence type="ECO:0000256" key="1">
    <source>
        <dbReference type="ARBA" id="ARBA00004613"/>
    </source>
</evidence>
<protein>
    <recommendedName>
        <fullName evidence="12">L-dopachrome isomerase</fullName>
        <ecNumber evidence="9">5.3.2.1</ecNumber>
        <ecNumber evidence="8">5.3.3.12</ecNumber>
    </recommendedName>
    <alternativeName>
        <fullName evidence="10">L-dopachrome tautomerase</fullName>
    </alternativeName>
    <alternativeName>
        <fullName evidence="11">Phenylpyruvate tautomerase</fullName>
    </alternativeName>
</protein>
<evidence type="ECO:0000256" key="4">
    <source>
        <dbReference type="ARBA" id="ARBA00022525"/>
    </source>
</evidence>
<organism evidence="14 15">
    <name type="scientific">Apiospora saccharicola</name>
    <dbReference type="NCBI Taxonomy" id="335842"/>
    <lineage>
        <taxon>Eukaryota</taxon>
        <taxon>Fungi</taxon>
        <taxon>Dikarya</taxon>
        <taxon>Ascomycota</taxon>
        <taxon>Pezizomycotina</taxon>
        <taxon>Sordariomycetes</taxon>
        <taxon>Xylariomycetidae</taxon>
        <taxon>Amphisphaeriales</taxon>
        <taxon>Apiosporaceae</taxon>
        <taxon>Apiospora</taxon>
    </lineage>
</organism>
<evidence type="ECO:0000256" key="9">
    <source>
        <dbReference type="ARBA" id="ARBA00039086"/>
    </source>
</evidence>
<feature type="compositionally biased region" description="Polar residues" evidence="13">
    <location>
        <begin position="9"/>
        <end position="18"/>
    </location>
</feature>
<dbReference type="PANTHER" id="PTHR11954">
    <property type="entry name" value="D-DOPACHROME DECARBOXYLASE"/>
    <property type="match status" value="1"/>
</dbReference>
<keyword evidence="3" id="KW-0202">Cytokine</keyword>
<evidence type="ECO:0000256" key="10">
    <source>
        <dbReference type="ARBA" id="ARBA00041631"/>
    </source>
</evidence>
<dbReference type="Pfam" id="PF01187">
    <property type="entry name" value="MIF"/>
    <property type="match status" value="1"/>
</dbReference>
<name>A0ABR1TIL1_9PEZI</name>
<dbReference type="InterPro" id="IPR014347">
    <property type="entry name" value="Tautomerase/MIF_sf"/>
</dbReference>
<gene>
    <name evidence="14" type="ORF">PG996_014501</name>
</gene>
<sequence>MEHHPASSRGATSLSPSGSGAKVPSSPLSKEPAVPATPSSTPPETATVAADTLSFAQRKALSSSRSSSTKSSIVEGNHLMRGVDRPLPGDMLYRRKSQAQPALAKKKSAYYENEFAATRESNPALDRVRNEAIVMAELKTNVIIDDEFSFITDFSYHISNRYQRPMSSIVVNVQHSMCIMFGGSFEPAYTLTIHALPSLVQPTTNKRNAALMQTHIQDTLGVPASRGYVRFEATPEANMAYGGKTVAGEMDDIDRNQKDGAAIDRAPSRAATKTKKMLGVRVSSCHFPLRGSNNDDMLTQIAVFTWSPTFLIHADAGGGEAAHSPSSMDDTPMITTTIPEHPPTPPKSEKENEEKPMKVAVRKKSFVSSLFGGRSSTRDKRPKTSGAAV</sequence>
<feature type="region of interest" description="Disordered" evidence="13">
    <location>
        <begin position="317"/>
        <end position="389"/>
    </location>
</feature>
<accession>A0ABR1TIL1</accession>
<comment type="catalytic activity">
    <reaction evidence="7">
        <text>L-dopachrome = 5,6-dihydroxyindole-2-carboxylate</text>
        <dbReference type="Rhea" id="RHEA:13041"/>
        <dbReference type="ChEBI" id="CHEBI:16875"/>
        <dbReference type="ChEBI" id="CHEBI:57509"/>
        <dbReference type="EC" id="5.3.3.12"/>
    </reaction>
</comment>
<dbReference type="Gene3D" id="3.30.429.10">
    <property type="entry name" value="Macrophage Migration Inhibitory Factor"/>
    <property type="match status" value="1"/>
</dbReference>
<comment type="catalytic activity">
    <reaction evidence="6">
        <text>3-phenylpyruvate = enol-phenylpyruvate</text>
        <dbReference type="Rhea" id="RHEA:17097"/>
        <dbReference type="ChEBI" id="CHEBI:16815"/>
        <dbReference type="ChEBI" id="CHEBI:18005"/>
        <dbReference type="EC" id="5.3.2.1"/>
    </reaction>
</comment>
<feature type="compositionally biased region" description="Basic and acidic residues" evidence="13">
    <location>
        <begin position="347"/>
        <end position="357"/>
    </location>
</feature>
<evidence type="ECO:0000256" key="3">
    <source>
        <dbReference type="ARBA" id="ARBA00022514"/>
    </source>
</evidence>
<feature type="region of interest" description="Disordered" evidence="13">
    <location>
        <begin position="1"/>
        <end position="90"/>
    </location>
</feature>
<comment type="subcellular location">
    <subcellularLocation>
        <location evidence="1">Secreted</location>
    </subcellularLocation>
</comment>
<keyword evidence="4" id="KW-0964">Secreted</keyword>
<comment type="similarity">
    <text evidence="2">Belongs to the MIF family.</text>
</comment>
<feature type="compositionally biased region" description="Low complexity" evidence="13">
    <location>
        <begin position="31"/>
        <end position="50"/>
    </location>
</feature>
<dbReference type="EC" id="5.3.3.12" evidence="8"/>
<evidence type="ECO:0000256" key="2">
    <source>
        <dbReference type="ARBA" id="ARBA00005851"/>
    </source>
</evidence>